<keyword evidence="1" id="KW-0732">Signal</keyword>
<dbReference type="AlphaFoldDB" id="A0AAV4ZRB1"/>
<comment type="caution">
    <text evidence="2">The sequence shown here is derived from an EMBL/GenBank/DDBJ whole genome shotgun (WGS) entry which is preliminary data.</text>
</comment>
<dbReference type="RefSeq" id="WP_238230923.1">
    <property type="nucleotide sequence ID" value="NZ_BPQO01000020.1"/>
</dbReference>
<dbReference type="Proteomes" id="UP001055247">
    <property type="component" value="Unassembled WGS sequence"/>
</dbReference>
<sequence>MTGNLMMRAILLAAALLAAACPSAYAAQGEVPQGGKPFLKSGISNCVAPGTTIEFHLTGQGTAQVAKASSNYPPLLRAAKVKIWKAWEVDRDGLRLLILDNGRATRIMVKLPNGNGMAFIGEKEGGVSDILCQVLVSP</sequence>
<evidence type="ECO:0000313" key="3">
    <source>
        <dbReference type="Proteomes" id="UP001055247"/>
    </source>
</evidence>
<feature type="signal peptide" evidence="1">
    <location>
        <begin position="1"/>
        <end position="26"/>
    </location>
</feature>
<keyword evidence="3" id="KW-1185">Reference proteome</keyword>
<evidence type="ECO:0000313" key="2">
    <source>
        <dbReference type="EMBL" id="GJD90732.1"/>
    </source>
</evidence>
<feature type="chain" id="PRO_5043461682" evidence="1">
    <location>
        <begin position="27"/>
        <end position="138"/>
    </location>
</feature>
<proteinExistence type="predicted"/>
<accession>A0AAV4ZRB1</accession>
<organism evidence="2 3">
    <name type="scientific">Methylobacterium hispanicum</name>
    <dbReference type="NCBI Taxonomy" id="270350"/>
    <lineage>
        <taxon>Bacteria</taxon>
        <taxon>Pseudomonadati</taxon>
        <taxon>Pseudomonadota</taxon>
        <taxon>Alphaproteobacteria</taxon>
        <taxon>Hyphomicrobiales</taxon>
        <taxon>Methylobacteriaceae</taxon>
        <taxon>Methylobacterium</taxon>
    </lineage>
</organism>
<name>A0AAV4ZRB1_9HYPH</name>
<gene>
    <name evidence="2" type="ORF">BHAOGJBA_4274</name>
</gene>
<reference evidence="2" key="2">
    <citation type="submission" date="2021-08" db="EMBL/GenBank/DDBJ databases">
        <authorList>
            <person name="Tani A."/>
            <person name="Ola A."/>
            <person name="Ogura Y."/>
            <person name="Katsura K."/>
            <person name="Hayashi T."/>
        </authorList>
    </citation>
    <scope>NUCLEOTIDE SEQUENCE</scope>
    <source>
        <strain evidence="2">DSM 16372</strain>
    </source>
</reference>
<evidence type="ECO:0000256" key="1">
    <source>
        <dbReference type="SAM" id="SignalP"/>
    </source>
</evidence>
<protein>
    <submittedName>
        <fullName evidence="2">Uncharacterized protein</fullName>
    </submittedName>
</protein>
<dbReference type="EMBL" id="BPQO01000020">
    <property type="protein sequence ID" value="GJD90732.1"/>
    <property type="molecule type" value="Genomic_DNA"/>
</dbReference>
<reference evidence="2" key="1">
    <citation type="journal article" date="2016" name="Front. Microbiol.">
        <title>Genome Sequence of the Piezophilic, Mesophilic Sulfate-Reducing Bacterium Desulfovibrio indicus J2T.</title>
        <authorList>
            <person name="Cao J."/>
            <person name="Maignien L."/>
            <person name="Shao Z."/>
            <person name="Alain K."/>
            <person name="Jebbar M."/>
        </authorList>
    </citation>
    <scope>NUCLEOTIDE SEQUENCE</scope>
    <source>
        <strain evidence="2">DSM 16372</strain>
    </source>
</reference>